<proteinExistence type="predicted"/>
<name>A0A168C9Y3_CORDF</name>
<keyword evidence="1" id="KW-0472">Membrane</keyword>
<evidence type="ECO:0000313" key="2">
    <source>
        <dbReference type="EMBL" id="OAA71131.1"/>
    </source>
</evidence>
<keyword evidence="1" id="KW-1133">Transmembrane helix</keyword>
<evidence type="ECO:0000256" key="1">
    <source>
        <dbReference type="SAM" id="Phobius"/>
    </source>
</evidence>
<protein>
    <submittedName>
        <fullName evidence="2">Uncharacterized protein</fullName>
    </submittedName>
</protein>
<accession>A0A168C9Y3</accession>
<dbReference type="EMBL" id="AZHF01000009">
    <property type="protein sequence ID" value="OAA71131.1"/>
    <property type="molecule type" value="Genomic_DNA"/>
</dbReference>
<dbReference type="Proteomes" id="UP000076881">
    <property type="component" value="Unassembled WGS sequence"/>
</dbReference>
<reference evidence="2 3" key="1">
    <citation type="journal article" date="2016" name="Genome Biol. Evol.">
        <title>Divergent and convergent evolution of fungal pathogenicity.</title>
        <authorList>
            <person name="Shang Y."/>
            <person name="Xiao G."/>
            <person name="Zheng P."/>
            <person name="Cen K."/>
            <person name="Zhan S."/>
            <person name="Wang C."/>
        </authorList>
    </citation>
    <scope>NUCLEOTIDE SEQUENCE [LARGE SCALE GENOMIC DNA]</scope>
    <source>
        <strain evidence="2 3">RCEF 1005</strain>
    </source>
</reference>
<feature type="transmembrane region" description="Helical" evidence="1">
    <location>
        <begin position="45"/>
        <end position="64"/>
    </location>
</feature>
<sequence length="164" mass="18170">MQRPSTPSEDSDWPPNPLLEDHVLRRQAKCAKCSRQISLSSFTRFSWFVSFVLFIALLQSLLSAGRRGTTAGFWGQSEFAPATRDISPSWIQVHFKANLKYNESNKIYRPIPQGTDYVGAAGSELDAAWKALIGAVEVTLTEDEAKIFGDKIDANPVTGKYTGL</sequence>
<organism evidence="2 3">
    <name type="scientific">Akanthomyces lecanii RCEF 1005</name>
    <dbReference type="NCBI Taxonomy" id="1081108"/>
    <lineage>
        <taxon>Eukaryota</taxon>
        <taxon>Fungi</taxon>
        <taxon>Dikarya</taxon>
        <taxon>Ascomycota</taxon>
        <taxon>Pezizomycotina</taxon>
        <taxon>Sordariomycetes</taxon>
        <taxon>Hypocreomycetidae</taxon>
        <taxon>Hypocreales</taxon>
        <taxon>Cordycipitaceae</taxon>
        <taxon>Akanthomyces</taxon>
        <taxon>Cordyceps confragosa</taxon>
    </lineage>
</organism>
<dbReference type="AlphaFoldDB" id="A0A168C9Y3"/>
<dbReference type="OrthoDB" id="3687641at2759"/>
<comment type="caution">
    <text evidence="2">The sequence shown here is derived from an EMBL/GenBank/DDBJ whole genome shotgun (WGS) entry which is preliminary data.</text>
</comment>
<keyword evidence="3" id="KW-1185">Reference proteome</keyword>
<evidence type="ECO:0000313" key="3">
    <source>
        <dbReference type="Proteomes" id="UP000076881"/>
    </source>
</evidence>
<gene>
    <name evidence="2" type="ORF">LEL_09722</name>
</gene>
<keyword evidence="1" id="KW-0812">Transmembrane</keyword>